<dbReference type="Pfam" id="PF00656">
    <property type="entry name" value="Peptidase_C14"/>
    <property type="match status" value="1"/>
</dbReference>
<evidence type="ECO:0000259" key="4">
    <source>
        <dbReference type="PROSITE" id="PS50207"/>
    </source>
</evidence>
<sequence length="306" mass="36235">MATRKDVRRTFVTTIDYEKFGGRKPQENDVEETETLEFEEKNHEYEDGREYPRKEKEQGMIVIFNQISFDGLDRRSGSEVDEKRIIRTFNRLYFNIKRKFIFRDLNRKEMLDKIDEICAGTYSVNCLICVVMTHGGAHNTLYLRDGHIFAYEIYEKFCACESFKNIPKLFLFQACKTFTDDLQTVDHSKQTKLVDGETWKHLIPPDTMLFYSSLEGEVSFRVETEGSWFIQELCNNIDSHGRDEDMHSLATRVIKCVACNYYFEEETETKKQMPIFLSTLTKKFYLTMSKRRQNMLMKLAKIRNIS</sequence>
<evidence type="ECO:0000259" key="5">
    <source>
        <dbReference type="PROSITE" id="PS50208"/>
    </source>
</evidence>
<feature type="domain" description="Caspase family p20" evidence="5">
    <location>
        <begin position="57"/>
        <end position="176"/>
    </location>
</feature>
<protein>
    <submittedName>
        <fullName evidence="7">Caspase-6-like</fullName>
    </submittedName>
</protein>
<dbReference type="InterPro" id="IPR052039">
    <property type="entry name" value="Caspase-related_regulators"/>
</dbReference>
<dbReference type="RefSeq" id="XP_017786301.1">
    <property type="nucleotide sequence ID" value="XM_017930812.1"/>
</dbReference>
<dbReference type="Proteomes" id="UP000695000">
    <property type="component" value="Unplaced"/>
</dbReference>
<proteinExistence type="inferred from homology"/>
<evidence type="ECO:0000313" key="7">
    <source>
        <dbReference type="RefSeq" id="XP_017786301.1"/>
    </source>
</evidence>
<feature type="domain" description="Caspase family p10" evidence="4">
    <location>
        <begin position="197"/>
        <end position="288"/>
    </location>
</feature>
<reference evidence="7" key="1">
    <citation type="submission" date="2025-08" db="UniProtKB">
        <authorList>
            <consortium name="RefSeq"/>
        </authorList>
    </citation>
    <scope>IDENTIFICATION</scope>
    <source>
        <tissue evidence="7">Whole Larva</tissue>
    </source>
</reference>
<evidence type="ECO:0000256" key="3">
    <source>
        <dbReference type="SAM" id="MobiDB-lite"/>
    </source>
</evidence>
<comment type="similarity">
    <text evidence="1 2">Belongs to the peptidase C14A family.</text>
</comment>
<dbReference type="PANTHER" id="PTHR22576">
    <property type="entry name" value="MUCOSA ASSOCIATED LYMPHOID TISSUE LYMPHOMA TRANSLOCATION PROTEIN 1/PARACASPASE"/>
    <property type="match status" value="1"/>
</dbReference>
<gene>
    <name evidence="7" type="primary">LOC108569306</name>
</gene>
<evidence type="ECO:0000256" key="1">
    <source>
        <dbReference type="ARBA" id="ARBA00010134"/>
    </source>
</evidence>
<dbReference type="InterPro" id="IPR015917">
    <property type="entry name" value="Pept_C14A"/>
</dbReference>
<dbReference type="InterPro" id="IPR029030">
    <property type="entry name" value="Caspase-like_dom_sf"/>
</dbReference>
<name>A0ABM1NHK1_NICVS</name>
<dbReference type="SMART" id="SM00115">
    <property type="entry name" value="CASc"/>
    <property type="match status" value="1"/>
</dbReference>
<evidence type="ECO:0000256" key="2">
    <source>
        <dbReference type="RuleBase" id="RU003971"/>
    </source>
</evidence>
<dbReference type="InterPro" id="IPR002138">
    <property type="entry name" value="Pept_C14_p10"/>
</dbReference>
<feature type="compositionally biased region" description="Basic and acidic residues" evidence="3">
    <location>
        <begin position="38"/>
        <end position="51"/>
    </location>
</feature>
<dbReference type="PANTHER" id="PTHR22576:SF41">
    <property type="entry name" value="CASPASE 14, APOPTOSIS-RELATED CYSTEINE PEPTIDASE"/>
    <property type="match status" value="1"/>
</dbReference>
<evidence type="ECO:0000313" key="6">
    <source>
        <dbReference type="Proteomes" id="UP000695000"/>
    </source>
</evidence>
<feature type="compositionally biased region" description="Acidic residues" evidence="3">
    <location>
        <begin position="28"/>
        <end position="37"/>
    </location>
</feature>
<dbReference type="InterPro" id="IPR001309">
    <property type="entry name" value="Pept_C14_p20"/>
</dbReference>
<dbReference type="Gene3D" id="3.40.50.1460">
    <property type="match status" value="1"/>
</dbReference>
<dbReference type="PROSITE" id="PS50208">
    <property type="entry name" value="CASPASE_P20"/>
    <property type="match status" value="1"/>
</dbReference>
<organism evidence="6 7">
    <name type="scientific">Nicrophorus vespilloides</name>
    <name type="common">Boreal carrion beetle</name>
    <dbReference type="NCBI Taxonomy" id="110193"/>
    <lineage>
        <taxon>Eukaryota</taxon>
        <taxon>Metazoa</taxon>
        <taxon>Ecdysozoa</taxon>
        <taxon>Arthropoda</taxon>
        <taxon>Hexapoda</taxon>
        <taxon>Insecta</taxon>
        <taxon>Pterygota</taxon>
        <taxon>Neoptera</taxon>
        <taxon>Endopterygota</taxon>
        <taxon>Coleoptera</taxon>
        <taxon>Polyphaga</taxon>
        <taxon>Staphyliniformia</taxon>
        <taxon>Silphidae</taxon>
        <taxon>Nicrophorinae</taxon>
        <taxon>Nicrophorus</taxon>
    </lineage>
</organism>
<dbReference type="SUPFAM" id="SSF52129">
    <property type="entry name" value="Caspase-like"/>
    <property type="match status" value="1"/>
</dbReference>
<keyword evidence="6" id="KW-1185">Reference proteome</keyword>
<accession>A0ABM1NHK1</accession>
<dbReference type="GeneID" id="108569306"/>
<dbReference type="PROSITE" id="PS50207">
    <property type="entry name" value="CASPASE_P10"/>
    <property type="match status" value="1"/>
</dbReference>
<dbReference type="PRINTS" id="PR00376">
    <property type="entry name" value="IL1BCENZYME"/>
</dbReference>
<dbReference type="InterPro" id="IPR011600">
    <property type="entry name" value="Pept_C14_caspase"/>
</dbReference>
<feature type="region of interest" description="Disordered" evidence="3">
    <location>
        <begin position="22"/>
        <end position="51"/>
    </location>
</feature>